<dbReference type="Gene3D" id="3.10.129.10">
    <property type="entry name" value="Hotdog Thioesterase"/>
    <property type="match status" value="1"/>
</dbReference>
<accession>A0A562U606</accession>
<dbReference type="Proteomes" id="UP000317010">
    <property type="component" value="Unassembled WGS sequence"/>
</dbReference>
<dbReference type="InterPro" id="IPR027961">
    <property type="entry name" value="DUF4442"/>
</dbReference>
<sequence length="165" mass="19043">MLVSEGVLKWAINLYPPLFFQRIRVIKFDKGFTGASIKVSKSILNTNYHDSIFGGTIFSAADPFYPVLFYQVLIRKGYKVKAWSRSSAIRFVKPGKTDLYFRAQITEKDISGCEHQLNTTGKFRKSFQVEIYDKMDKLCASLINEIYVRNLNFIDDKTDDLTIED</sequence>
<organism evidence="1 2">
    <name type="scientific">Mucilaginibacter frigoritolerans</name>
    <dbReference type="NCBI Taxonomy" id="652788"/>
    <lineage>
        <taxon>Bacteria</taxon>
        <taxon>Pseudomonadati</taxon>
        <taxon>Bacteroidota</taxon>
        <taxon>Sphingobacteriia</taxon>
        <taxon>Sphingobacteriales</taxon>
        <taxon>Sphingobacteriaceae</taxon>
        <taxon>Mucilaginibacter</taxon>
    </lineage>
</organism>
<dbReference type="InterPro" id="IPR029069">
    <property type="entry name" value="HotDog_dom_sf"/>
</dbReference>
<proteinExistence type="predicted"/>
<name>A0A562U606_9SPHI</name>
<dbReference type="RefSeq" id="WP_144912332.1">
    <property type="nucleotide sequence ID" value="NZ_VLLI01000005.1"/>
</dbReference>
<dbReference type="Pfam" id="PF14539">
    <property type="entry name" value="DUF4442"/>
    <property type="match status" value="1"/>
</dbReference>
<keyword evidence="2" id="KW-1185">Reference proteome</keyword>
<reference evidence="1 2" key="1">
    <citation type="submission" date="2019-07" db="EMBL/GenBank/DDBJ databases">
        <title>Genomic Encyclopedia of Archaeal and Bacterial Type Strains, Phase II (KMG-II): from individual species to whole genera.</title>
        <authorList>
            <person name="Goeker M."/>
        </authorList>
    </citation>
    <scope>NUCLEOTIDE SEQUENCE [LARGE SCALE GENOMIC DNA]</scope>
    <source>
        <strain evidence="1 2">ATCC BAA-1854</strain>
    </source>
</reference>
<gene>
    <name evidence="1" type="ORF">JN11_02135</name>
</gene>
<dbReference type="AlphaFoldDB" id="A0A562U606"/>
<evidence type="ECO:0000313" key="2">
    <source>
        <dbReference type="Proteomes" id="UP000317010"/>
    </source>
</evidence>
<evidence type="ECO:0000313" key="1">
    <source>
        <dbReference type="EMBL" id="TWJ00875.1"/>
    </source>
</evidence>
<dbReference type="EMBL" id="VLLI01000005">
    <property type="protein sequence ID" value="TWJ00875.1"/>
    <property type="molecule type" value="Genomic_DNA"/>
</dbReference>
<protein>
    <submittedName>
        <fullName evidence="1">Acyl-coenzyme A thioesterase PaaI-like protein</fullName>
    </submittedName>
</protein>
<dbReference type="SUPFAM" id="SSF54637">
    <property type="entry name" value="Thioesterase/thiol ester dehydrase-isomerase"/>
    <property type="match status" value="1"/>
</dbReference>
<comment type="caution">
    <text evidence="1">The sequence shown here is derived from an EMBL/GenBank/DDBJ whole genome shotgun (WGS) entry which is preliminary data.</text>
</comment>
<dbReference type="OrthoDB" id="9814774at2"/>